<gene>
    <name evidence="1" type="ORF">CIMG_08671</name>
</gene>
<sequence length="66" mass="7742">MQISVQLTISSHNMLLKLSNDISRIIRIDCTSVQHMKKAIWAQKHWQPDQHFTPFYPHITLLSSIN</sequence>
<reference evidence="2" key="1">
    <citation type="journal article" date="2009" name="Genome Res.">
        <title>Comparative genomic analyses of the human fungal pathogens Coccidioides and their relatives.</title>
        <authorList>
            <person name="Sharpton T.J."/>
            <person name="Stajich J.E."/>
            <person name="Rounsley S.D."/>
            <person name="Gardner M.J."/>
            <person name="Wortman J.R."/>
            <person name="Jordar V.S."/>
            <person name="Maiti R."/>
            <person name="Kodira C.D."/>
            <person name="Neafsey D.E."/>
            <person name="Zeng Q."/>
            <person name="Hung C.-Y."/>
            <person name="McMahan C."/>
            <person name="Muszewska A."/>
            <person name="Grynberg M."/>
            <person name="Mandel M.A."/>
            <person name="Kellner E.M."/>
            <person name="Barker B.M."/>
            <person name="Galgiani J.N."/>
            <person name="Orbach M.J."/>
            <person name="Kirkland T.N."/>
            <person name="Cole G.T."/>
            <person name="Henn M.R."/>
            <person name="Birren B.W."/>
            <person name="Taylor J.W."/>
        </authorList>
    </citation>
    <scope>NUCLEOTIDE SEQUENCE [LARGE SCALE GENOMIC DNA]</scope>
    <source>
        <strain evidence="2">RS</strain>
    </source>
</reference>
<accession>J3K5Z9</accession>
<organism evidence="1 2">
    <name type="scientific">Coccidioides immitis (strain RS)</name>
    <name type="common">Valley fever fungus</name>
    <dbReference type="NCBI Taxonomy" id="246410"/>
    <lineage>
        <taxon>Eukaryota</taxon>
        <taxon>Fungi</taxon>
        <taxon>Dikarya</taxon>
        <taxon>Ascomycota</taxon>
        <taxon>Pezizomycotina</taxon>
        <taxon>Eurotiomycetes</taxon>
        <taxon>Eurotiomycetidae</taxon>
        <taxon>Onygenales</taxon>
        <taxon>Onygenaceae</taxon>
        <taxon>Coccidioides</taxon>
    </lineage>
</organism>
<keyword evidence="2" id="KW-1185">Reference proteome</keyword>
<evidence type="ECO:0000313" key="1">
    <source>
        <dbReference type="EMBL" id="EAS29925.3"/>
    </source>
</evidence>
<dbReference type="GeneID" id="4560195"/>
<reference evidence="2" key="2">
    <citation type="journal article" date="2010" name="Genome Res.">
        <title>Population genomic sequencing of Coccidioides fungi reveals recent hybridization and transposon control.</title>
        <authorList>
            <person name="Neafsey D.E."/>
            <person name="Barker B.M."/>
            <person name="Sharpton T.J."/>
            <person name="Stajich J.E."/>
            <person name="Park D.J."/>
            <person name="Whiston E."/>
            <person name="Hung C.-Y."/>
            <person name="McMahan C."/>
            <person name="White J."/>
            <person name="Sykes S."/>
            <person name="Heiman D."/>
            <person name="Young S."/>
            <person name="Zeng Q."/>
            <person name="Abouelleil A."/>
            <person name="Aftuck L."/>
            <person name="Bessette D."/>
            <person name="Brown A."/>
            <person name="FitzGerald M."/>
            <person name="Lui A."/>
            <person name="Macdonald J.P."/>
            <person name="Priest M."/>
            <person name="Orbach M.J."/>
            <person name="Galgiani J.N."/>
            <person name="Kirkland T.N."/>
            <person name="Cole G.T."/>
            <person name="Birren B.W."/>
            <person name="Henn M.R."/>
            <person name="Taylor J.W."/>
            <person name="Rounsley S.D."/>
        </authorList>
    </citation>
    <scope>GENOME REANNOTATION</scope>
    <source>
        <strain evidence="2">RS</strain>
    </source>
</reference>
<protein>
    <submittedName>
        <fullName evidence="1">Uncharacterized protein</fullName>
    </submittedName>
</protein>
<dbReference type="EMBL" id="GG704913">
    <property type="protein sequence ID" value="EAS29925.3"/>
    <property type="molecule type" value="Genomic_DNA"/>
</dbReference>
<name>J3K5Z9_COCIM</name>
<evidence type="ECO:0000313" key="2">
    <source>
        <dbReference type="Proteomes" id="UP000001261"/>
    </source>
</evidence>
<dbReference type="InParanoid" id="J3K5Z9"/>
<dbReference type="KEGG" id="cim:CIMG_08671"/>
<dbReference type="AlphaFoldDB" id="J3K5Z9"/>
<dbReference type="Proteomes" id="UP000001261">
    <property type="component" value="Unassembled WGS sequence"/>
</dbReference>
<proteinExistence type="predicted"/>
<dbReference type="RefSeq" id="XP_001241508.2">
    <property type="nucleotide sequence ID" value="XM_001241507.2"/>
</dbReference>
<dbReference type="VEuPathDB" id="FungiDB:CIMG_08671"/>